<proteinExistence type="predicted"/>
<comment type="caution">
    <text evidence="1">The sequence shown here is derived from an EMBL/GenBank/DDBJ whole genome shotgun (WGS) entry which is preliminary data.</text>
</comment>
<sequence length="93" mass="10807">MTTMNDEVSSPYYNVIKRIPLNPVKMKLYLRGKKKLVTELWKNITANWAEFVLAKCRNLRLFLQCLDMDDFDIAKGVIALKLVTKVRVLSMVT</sequence>
<dbReference type="EMBL" id="JAIZAY010000020">
    <property type="protein sequence ID" value="KAJ8022510.1"/>
    <property type="molecule type" value="Genomic_DNA"/>
</dbReference>
<reference evidence="1" key="1">
    <citation type="submission" date="2021-10" db="EMBL/GenBank/DDBJ databases">
        <title>Tropical sea cucumber genome reveals ecological adaptation and Cuvierian tubules defense mechanism.</title>
        <authorList>
            <person name="Chen T."/>
        </authorList>
    </citation>
    <scope>NUCLEOTIDE SEQUENCE</scope>
    <source>
        <strain evidence="1">Nanhai2018</strain>
        <tissue evidence="1">Muscle</tissue>
    </source>
</reference>
<keyword evidence="2" id="KW-1185">Reference proteome</keyword>
<organism evidence="1 2">
    <name type="scientific">Holothuria leucospilota</name>
    <name type="common">Black long sea cucumber</name>
    <name type="synonym">Mertensiothuria leucospilota</name>
    <dbReference type="NCBI Taxonomy" id="206669"/>
    <lineage>
        <taxon>Eukaryota</taxon>
        <taxon>Metazoa</taxon>
        <taxon>Echinodermata</taxon>
        <taxon>Eleutherozoa</taxon>
        <taxon>Echinozoa</taxon>
        <taxon>Holothuroidea</taxon>
        <taxon>Aspidochirotacea</taxon>
        <taxon>Aspidochirotida</taxon>
        <taxon>Holothuriidae</taxon>
        <taxon>Holothuria</taxon>
    </lineage>
</organism>
<accession>A0A9Q0YHC3</accession>
<name>A0A9Q0YHC3_HOLLE</name>
<evidence type="ECO:0000313" key="2">
    <source>
        <dbReference type="Proteomes" id="UP001152320"/>
    </source>
</evidence>
<gene>
    <name evidence="1" type="ORF">HOLleu_37421</name>
</gene>
<dbReference type="Proteomes" id="UP001152320">
    <property type="component" value="Chromosome 20"/>
</dbReference>
<evidence type="ECO:0000313" key="1">
    <source>
        <dbReference type="EMBL" id="KAJ8022510.1"/>
    </source>
</evidence>
<dbReference type="AlphaFoldDB" id="A0A9Q0YHC3"/>
<protein>
    <submittedName>
        <fullName evidence="1">Uncharacterized protein</fullName>
    </submittedName>
</protein>